<dbReference type="InterPro" id="IPR011032">
    <property type="entry name" value="GroES-like_sf"/>
</dbReference>
<dbReference type="GO" id="GO:0016651">
    <property type="term" value="F:oxidoreductase activity, acting on NAD(P)H"/>
    <property type="evidence" value="ECO:0007669"/>
    <property type="project" value="InterPro"/>
</dbReference>
<dbReference type="Proteomes" id="UP000285146">
    <property type="component" value="Unassembled WGS sequence"/>
</dbReference>
<dbReference type="Gene3D" id="3.40.50.720">
    <property type="entry name" value="NAD(P)-binding Rossmann-like Domain"/>
    <property type="match status" value="1"/>
</dbReference>
<dbReference type="PANTHER" id="PTHR45348">
    <property type="entry name" value="HYPOTHETICAL OXIDOREDUCTASE (EUROFUNG)"/>
    <property type="match status" value="1"/>
</dbReference>
<accession>A0A423XD31</accession>
<dbReference type="EMBL" id="LKEB01000016">
    <property type="protein sequence ID" value="ROW13972.1"/>
    <property type="molecule type" value="Genomic_DNA"/>
</dbReference>
<evidence type="ECO:0000259" key="3">
    <source>
        <dbReference type="SMART" id="SM00829"/>
    </source>
</evidence>
<organism evidence="4 5">
    <name type="scientific">Cytospora leucostoma</name>
    <dbReference type="NCBI Taxonomy" id="1230097"/>
    <lineage>
        <taxon>Eukaryota</taxon>
        <taxon>Fungi</taxon>
        <taxon>Dikarya</taxon>
        <taxon>Ascomycota</taxon>
        <taxon>Pezizomycotina</taxon>
        <taxon>Sordariomycetes</taxon>
        <taxon>Sordariomycetidae</taxon>
        <taxon>Diaporthales</taxon>
        <taxon>Cytosporaceae</taxon>
        <taxon>Cytospora</taxon>
    </lineage>
</organism>
<evidence type="ECO:0000313" key="5">
    <source>
        <dbReference type="Proteomes" id="UP000285146"/>
    </source>
</evidence>
<dbReference type="FunCoup" id="A0A423XD31">
    <property type="interactions" value="222"/>
</dbReference>
<dbReference type="OrthoDB" id="9992527at2759"/>
<comment type="similarity">
    <text evidence="1">Belongs to the zinc-containing alcohol dehydrogenase family.</text>
</comment>
<dbReference type="InParanoid" id="A0A423XD31"/>
<proteinExistence type="inferred from homology"/>
<name>A0A423XD31_9PEZI</name>
<comment type="caution">
    <text evidence="4">The sequence shown here is derived from an EMBL/GenBank/DDBJ whole genome shotgun (WGS) entry which is preliminary data.</text>
</comment>
<gene>
    <name evidence="4" type="ORF">VPNG_04019</name>
</gene>
<evidence type="ECO:0000256" key="2">
    <source>
        <dbReference type="ARBA" id="ARBA00023002"/>
    </source>
</evidence>
<feature type="domain" description="Enoyl reductase (ER)" evidence="3">
    <location>
        <begin position="12"/>
        <end position="350"/>
    </location>
</feature>
<dbReference type="InterPro" id="IPR020843">
    <property type="entry name" value="ER"/>
</dbReference>
<dbReference type="STRING" id="1230097.A0A423XD31"/>
<dbReference type="InterPro" id="IPR047122">
    <property type="entry name" value="Trans-enoyl_RdTase-like"/>
</dbReference>
<evidence type="ECO:0000313" key="4">
    <source>
        <dbReference type="EMBL" id="ROW13972.1"/>
    </source>
</evidence>
<dbReference type="SUPFAM" id="SSF50129">
    <property type="entry name" value="GroES-like"/>
    <property type="match status" value="1"/>
</dbReference>
<protein>
    <recommendedName>
        <fullName evidence="3">Enoyl reductase (ER) domain-containing protein</fullName>
    </recommendedName>
</protein>
<dbReference type="SUPFAM" id="SSF51735">
    <property type="entry name" value="NAD(P)-binding Rossmann-fold domains"/>
    <property type="match status" value="1"/>
</dbReference>
<reference evidence="4 5" key="1">
    <citation type="submission" date="2015-09" db="EMBL/GenBank/DDBJ databases">
        <title>Host preference determinants of Valsa canker pathogens revealed by comparative genomics.</title>
        <authorList>
            <person name="Yin Z."/>
            <person name="Huang L."/>
        </authorList>
    </citation>
    <scope>NUCLEOTIDE SEQUENCE [LARGE SCALE GENOMIC DNA]</scope>
    <source>
        <strain evidence="4 5">SXYLt</strain>
    </source>
</reference>
<dbReference type="InterPro" id="IPR013154">
    <property type="entry name" value="ADH-like_N"/>
</dbReference>
<keyword evidence="2" id="KW-0560">Oxidoreductase</keyword>
<evidence type="ECO:0000256" key="1">
    <source>
        <dbReference type="ARBA" id="ARBA00008072"/>
    </source>
</evidence>
<sequence length="614" mass="67047">MATIKALVTQEGHKVAVQEIPKPKPAEGEILVKVNYVAQNPTDWKAASSAPPGLVVGCDFAGTVADANGSSWREGQRVAGFVQGTSTNGVQPNPKRGVFAEYAVVESSLVFAVPDGVTDQQAAVIPLAFATAAQALFQRLRLPEPSRPATSAFPLLVNGATSSVGKYAVQLGKLAGLFVVATGSRRNHELLRSLGADAVVDYNDADWPEQVRRVTHDGLEHAFDTIAEKGTPEAISRALSPTKGGHVVGLLPLGEVREKGVENKKVRFESTIVYTVFERPLNYRGFDNCGDKPTPEDKALWEKYLSLLPQLLSSGKIQPNRIRERGGLEDIEAGFKEQEEGKVSAEKLVYKIAPRTMMNLFTILIVFWSFIRGYAVAGTSAPNKSQIGPHPSSAWNSSTLRPLFLASALTHPLCRSYISASRKVSPHLCMYKPSVALITRIIALSDLTRSVAPQKSHESKNRSPSEKELCQAAAPPERVFRMMAASGYMSIRSSAKMMEGKSAVAAKPLKSWERILCRLAVSFSRMAAVTRCWRWAEGCTWAMCMHGLWPRVSSAAWSDEVAHRGRPRARARGCVEGMRDWELMVSWTKRTMIADEALLEADAILGFGSSLWSQ</sequence>
<dbReference type="InterPro" id="IPR036291">
    <property type="entry name" value="NAD(P)-bd_dom_sf"/>
</dbReference>
<dbReference type="Pfam" id="PF08240">
    <property type="entry name" value="ADH_N"/>
    <property type="match status" value="1"/>
</dbReference>
<dbReference type="Pfam" id="PF00107">
    <property type="entry name" value="ADH_zinc_N"/>
    <property type="match status" value="1"/>
</dbReference>
<dbReference type="Gene3D" id="3.90.180.10">
    <property type="entry name" value="Medium-chain alcohol dehydrogenases, catalytic domain"/>
    <property type="match status" value="1"/>
</dbReference>
<dbReference type="CDD" id="cd08249">
    <property type="entry name" value="enoyl_reductase_like"/>
    <property type="match status" value="1"/>
</dbReference>
<dbReference type="AlphaFoldDB" id="A0A423XD31"/>
<keyword evidence="5" id="KW-1185">Reference proteome</keyword>
<dbReference type="InterPro" id="IPR013149">
    <property type="entry name" value="ADH-like_C"/>
</dbReference>
<dbReference type="PANTHER" id="PTHR45348:SF2">
    <property type="entry name" value="ZINC-TYPE ALCOHOL DEHYDROGENASE-LIKE PROTEIN C2E1P3.01"/>
    <property type="match status" value="1"/>
</dbReference>
<dbReference type="SMART" id="SM00829">
    <property type="entry name" value="PKS_ER"/>
    <property type="match status" value="1"/>
</dbReference>